<accession>A0A9X3LV90</accession>
<reference evidence="1" key="1">
    <citation type="submission" date="2022-02" db="EMBL/GenBank/DDBJ databases">
        <title>Corynebacterium sp. from urogenital microbiome.</title>
        <authorList>
            <person name="Cappelli E.A."/>
            <person name="Ribeiro T.G."/>
            <person name="Peixe L."/>
        </authorList>
    </citation>
    <scope>NUCLEOTIDE SEQUENCE</scope>
    <source>
        <strain evidence="1">C8Ua_172</strain>
    </source>
</reference>
<gene>
    <name evidence="1" type="ORF">L8U60_10185</name>
</gene>
<evidence type="ECO:0008006" key="3">
    <source>
        <dbReference type="Google" id="ProtNLM"/>
    </source>
</evidence>
<comment type="caution">
    <text evidence="1">The sequence shown here is derived from an EMBL/GenBank/DDBJ whole genome shotgun (WGS) entry which is preliminary data.</text>
</comment>
<evidence type="ECO:0000313" key="2">
    <source>
        <dbReference type="Proteomes" id="UP001146468"/>
    </source>
</evidence>
<organism evidence="1 2">
    <name type="scientific">Corynebacterium meitnerae</name>
    <dbReference type="NCBI Taxonomy" id="2913498"/>
    <lineage>
        <taxon>Bacteria</taxon>
        <taxon>Bacillati</taxon>
        <taxon>Actinomycetota</taxon>
        <taxon>Actinomycetes</taxon>
        <taxon>Mycobacteriales</taxon>
        <taxon>Corynebacteriaceae</taxon>
        <taxon>Corynebacterium</taxon>
    </lineage>
</organism>
<dbReference type="AlphaFoldDB" id="A0A9X3LV90"/>
<evidence type="ECO:0000313" key="1">
    <source>
        <dbReference type="EMBL" id="MCZ9294852.1"/>
    </source>
</evidence>
<dbReference type="SUPFAM" id="SSF52540">
    <property type="entry name" value="P-loop containing nucleoside triphosphate hydrolases"/>
    <property type="match status" value="1"/>
</dbReference>
<dbReference type="EMBL" id="JAKMUS010000022">
    <property type="protein sequence ID" value="MCZ9294852.1"/>
    <property type="molecule type" value="Genomic_DNA"/>
</dbReference>
<proteinExistence type="predicted"/>
<sequence>MRNETAPVVVAVGDALLHPEAMHLAAVTGRPVIDVREPAETARHIARAFAVLIDDTFLAALTPPGEAAAAPHPGIFRIGANTGMEGAEQLIAESAFVRESFMLPAEAASLLKALGELALRTPRSAGSSTVAGAGVVLTFIGAAGGAGTSTLAAAVARTLAGKVASGSGDGVDPVLVDGQRYSGGLDLLLGVEESVGARWDDIQIGDGNVERGTFVRALPRTTDGIAVLTHSRSILPAQMEDVSDEDAALERAVAVLGTGGVTVVDTSPGGQMMRSDHTFIVTPAEVRAAASAALIAAQCRANSVPASVVLRHRAWSGISADDMAHVTKAEVIAEIPTLRSLTKDTELSGLPGRLPKGLAVAAEAIIGAVA</sequence>
<dbReference type="Gene3D" id="3.40.50.300">
    <property type="entry name" value="P-loop containing nucleotide triphosphate hydrolases"/>
    <property type="match status" value="1"/>
</dbReference>
<name>A0A9X3LV90_9CORY</name>
<dbReference type="RefSeq" id="WP_269966268.1">
    <property type="nucleotide sequence ID" value="NZ_JAKMUS010000022.1"/>
</dbReference>
<dbReference type="Proteomes" id="UP001146468">
    <property type="component" value="Unassembled WGS sequence"/>
</dbReference>
<keyword evidence="2" id="KW-1185">Reference proteome</keyword>
<dbReference type="InterPro" id="IPR027417">
    <property type="entry name" value="P-loop_NTPase"/>
</dbReference>
<protein>
    <recommendedName>
        <fullName evidence="3">Pilus assembly protein CpaE</fullName>
    </recommendedName>
</protein>